<keyword evidence="2" id="KW-1185">Reference proteome</keyword>
<evidence type="ECO:0000313" key="2">
    <source>
        <dbReference type="Proteomes" id="UP000308600"/>
    </source>
</evidence>
<sequence>MEGKPSDRDSVDSYLYPASEREKPRIIVEKRKSRIGCVLLLPTLILLFLSAGFASFLLLWLTVIHGISGPALKSAWAEGSFIVDEGRKVGQDGTQTARLLGLTISTITTNVVSITAPFLVGLSGYCVAGMWLKAQERSRDDGSNLPTPLQYGLLVKLSSVSGLKAMYDGMRYLFRKKAKLVAIPAFISTAFALVITIYMITHFISLADLWLHTTTSAVVQNTTEAFVPNVAETLYGVAYNESGPLTIRYPDVQKNGMIIAANASSSLPNPLSVITLHDEQDLAVIVPYDANPQLLWTAPSFGMRATCTNLTPQCLGNSTDYNNIDYNCSDAGYPTFPEISNPMYDFNTSIRIPGTVMDFDNIGTNPTTVVIEFTWTMFIHGLVCPNTFASFCGQGIATGFASCDIAFFDVVVQRRANGTYGITETPEYSSTNLTQLSMFPLIYSTTMTQLHMNLFPHIVTDTNDASVMAAVNQELSRTTLAPFAAMLMNVPAQDFFLAKSALVSRYAVAPVLTYVSLLFIYSLIALGIFGWASSIRTKRVISGDGKSKSTMLVLAQAHLTDPMMVVASMLGSQSESSQAVGTDPLELFAEDHDSKRLVVGVDDSGSTFCVRERKTGSWKRDRFEEEYFEG</sequence>
<evidence type="ECO:0000313" key="1">
    <source>
        <dbReference type="EMBL" id="TFK66272.1"/>
    </source>
</evidence>
<gene>
    <name evidence="1" type="ORF">BDN72DRAFT_899979</name>
</gene>
<name>A0ACD3ALB4_9AGAR</name>
<accession>A0ACD3ALB4</accession>
<organism evidence="1 2">
    <name type="scientific">Pluteus cervinus</name>
    <dbReference type="NCBI Taxonomy" id="181527"/>
    <lineage>
        <taxon>Eukaryota</taxon>
        <taxon>Fungi</taxon>
        <taxon>Dikarya</taxon>
        <taxon>Basidiomycota</taxon>
        <taxon>Agaricomycotina</taxon>
        <taxon>Agaricomycetes</taxon>
        <taxon>Agaricomycetidae</taxon>
        <taxon>Agaricales</taxon>
        <taxon>Pluteineae</taxon>
        <taxon>Pluteaceae</taxon>
        <taxon>Pluteus</taxon>
    </lineage>
</organism>
<proteinExistence type="predicted"/>
<protein>
    <submittedName>
        <fullName evidence="1">Uncharacterized protein</fullName>
    </submittedName>
</protein>
<dbReference type="Proteomes" id="UP000308600">
    <property type="component" value="Unassembled WGS sequence"/>
</dbReference>
<dbReference type="EMBL" id="ML208410">
    <property type="protein sequence ID" value="TFK66272.1"/>
    <property type="molecule type" value="Genomic_DNA"/>
</dbReference>
<reference evidence="1 2" key="1">
    <citation type="journal article" date="2019" name="Nat. Ecol. Evol.">
        <title>Megaphylogeny resolves global patterns of mushroom evolution.</title>
        <authorList>
            <person name="Varga T."/>
            <person name="Krizsan K."/>
            <person name="Foldi C."/>
            <person name="Dima B."/>
            <person name="Sanchez-Garcia M."/>
            <person name="Sanchez-Ramirez S."/>
            <person name="Szollosi G.J."/>
            <person name="Szarkandi J.G."/>
            <person name="Papp V."/>
            <person name="Albert L."/>
            <person name="Andreopoulos W."/>
            <person name="Angelini C."/>
            <person name="Antonin V."/>
            <person name="Barry K.W."/>
            <person name="Bougher N.L."/>
            <person name="Buchanan P."/>
            <person name="Buyck B."/>
            <person name="Bense V."/>
            <person name="Catcheside P."/>
            <person name="Chovatia M."/>
            <person name="Cooper J."/>
            <person name="Damon W."/>
            <person name="Desjardin D."/>
            <person name="Finy P."/>
            <person name="Geml J."/>
            <person name="Haridas S."/>
            <person name="Hughes K."/>
            <person name="Justo A."/>
            <person name="Karasinski D."/>
            <person name="Kautmanova I."/>
            <person name="Kiss B."/>
            <person name="Kocsube S."/>
            <person name="Kotiranta H."/>
            <person name="LaButti K.M."/>
            <person name="Lechner B.E."/>
            <person name="Liimatainen K."/>
            <person name="Lipzen A."/>
            <person name="Lukacs Z."/>
            <person name="Mihaltcheva S."/>
            <person name="Morgado L.N."/>
            <person name="Niskanen T."/>
            <person name="Noordeloos M.E."/>
            <person name="Ohm R.A."/>
            <person name="Ortiz-Santana B."/>
            <person name="Ovrebo C."/>
            <person name="Racz N."/>
            <person name="Riley R."/>
            <person name="Savchenko A."/>
            <person name="Shiryaev A."/>
            <person name="Soop K."/>
            <person name="Spirin V."/>
            <person name="Szebenyi C."/>
            <person name="Tomsovsky M."/>
            <person name="Tulloss R.E."/>
            <person name="Uehling J."/>
            <person name="Grigoriev I.V."/>
            <person name="Vagvolgyi C."/>
            <person name="Papp T."/>
            <person name="Martin F.M."/>
            <person name="Miettinen O."/>
            <person name="Hibbett D.S."/>
            <person name="Nagy L.G."/>
        </authorList>
    </citation>
    <scope>NUCLEOTIDE SEQUENCE [LARGE SCALE GENOMIC DNA]</scope>
    <source>
        <strain evidence="1 2">NL-1719</strain>
    </source>
</reference>